<feature type="domain" description="Pyrrolo-quinoline quinone repeat" evidence="3">
    <location>
        <begin position="826"/>
        <end position="905"/>
    </location>
</feature>
<dbReference type="EMBL" id="BAAAHQ010000004">
    <property type="protein sequence ID" value="GAA0916696.1"/>
    <property type="molecule type" value="Genomic_DNA"/>
</dbReference>
<dbReference type="InterPro" id="IPR015943">
    <property type="entry name" value="WD40/YVTN_repeat-like_dom_sf"/>
</dbReference>
<dbReference type="PANTHER" id="PTHR34512">
    <property type="entry name" value="CELL SURFACE PROTEIN"/>
    <property type="match status" value="1"/>
</dbReference>
<dbReference type="InterPro" id="IPR018391">
    <property type="entry name" value="PQQ_b-propeller_rpt"/>
</dbReference>
<evidence type="ECO:0000313" key="5">
    <source>
        <dbReference type="Proteomes" id="UP001501578"/>
    </source>
</evidence>
<feature type="domain" description="Pyrrolo-quinoline quinone repeat" evidence="3">
    <location>
        <begin position="605"/>
        <end position="736"/>
    </location>
</feature>
<dbReference type="Gene3D" id="2.130.10.10">
    <property type="entry name" value="YVTN repeat-like/Quinoprotein amine dehydrogenase"/>
    <property type="match status" value="2"/>
</dbReference>
<feature type="domain" description="Pyrrolo-quinoline quinone repeat" evidence="3">
    <location>
        <begin position="34"/>
        <end position="181"/>
    </location>
</feature>
<dbReference type="InterPro" id="IPR002372">
    <property type="entry name" value="PQQ_rpt_dom"/>
</dbReference>
<dbReference type="PANTHER" id="PTHR34512:SF30">
    <property type="entry name" value="OUTER MEMBRANE PROTEIN ASSEMBLY FACTOR BAMB"/>
    <property type="match status" value="1"/>
</dbReference>
<protein>
    <recommendedName>
        <fullName evidence="3">Pyrrolo-quinoline quinone repeat domain-containing protein</fullName>
    </recommendedName>
</protein>
<dbReference type="PROSITE" id="PS51257">
    <property type="entry name" value="PROKAR_LIPOPROTEIN"/>
    <property type="match status" value="1"/>
</dbReference>
<dbReference type="RefSeq" id="WP_343948691.1">
    <property type="nucleotide sequence ID" value="NZ_BAAAHQ010000004.1"/>
</dbReference>
<accession>A0ABN1NU29</accession>
<keyword evidence="2" id="KW-0732">Signal</keyword>
<evidence type="ECO:0000313" key="4">
    <source>
        <dbReference type="EMBL" id="GAA0916696.1"/>
    </source>
</evidence>
<comment type="caution">
    <text evidence="4">The sequence shown here is derived from an EMBL/GenBank/DDBJ whole genome shotgun (WGS) entry which is preliminary data.</text>
</comment>
<feature type="region of interest" description="Disordered" evidence="1">
    <location>
        <begin position="220"/>
        <end position="241"/>
    </location>
</feature>
<dbReference type="Gene3D" id="2.40.128.630">
    <property type="match status" value="1"/>
</dbReference>
<dbReference type="SUPFAM" id="SSF50998">
    <property type="entry name" value="Quinoprotein alcohol dehydrogenase-like"/>
    <property type="match status" value="3"/>
</dbReference>
<feature type="signal peptide" evidence="2">
    <location>
        <begin position="1"/>
        <end position="19"/>
    </location>
</feature>
<evidence type="ECO:0000256" key="1">
    <source>
        <dbReference type="SAM" id="MobiDB-lite"/>
    </source>
</evidence>
<dbReference type="Gene3D" id="2.40.10.480">
    <property type="match status" value="2"/>
</dbReference>
<keyword evidence="5" id="KW-1185">Reference proteome</keyword>
<dbReference type="InterPro" id="IPR011047">
    <property type="entry name" value="Quinoprotein_ADH-like_sf"/>
</dbReference>
<dbReference type="SMART" id="SM00564">
    <property type="entry name" value="PQQ"/>
    <property type="match status" value="8"/>
</dbReference>
<gene>
    <name evidence="4" type="ORF">GCM10009560_12070</name>
</gene>
<reference evidence="4 5" key="1">
    <citation type="journal article" date="2019" name="Int. J. Syst. Evol. Microbiol.">
        <title>The Global Catalogue of Microorganisms (GCM) 10K type strain sequencing project: providing services to taxonomists for standard genome sequencing and annotation.</title>
        <authorList>
            <consortium name="The Broad Institute Genomics Platform"/>
            <consortium name="The Broad Institute Genome Sequencing Center for Infectious Disease"/>
            <person name="Wu L."/>
            <person name="Ma J."/>
        </authorList>
    </citation>
    <scope>NUCLEOTIDE SEQUENCE [LARGE SCALE GENOMIC DNA]</scope>
    <source>
        <strain evidence="4 5">JCM 11136</strain>
    </source>
</reference>
<organism evidence="4 5">
    <name type="scientific">Nonomuraea longicatena</name>
    <dbReference type="NCBI Taxonomy" id="83682"/>
    <lineage>
        <taxon>Bacteria</taxon>
        <taxon>Bacillati</taxon>
        <taxon>Actinomycetota</taxon>
        <taxon>Actinomycetes</taxon>
        <taxon>Streptosporangiales</taxon>
        <taxon>Streptosporangiaceae</taxon>
        <taxon>Nonomuraea</taxon>
    </lineage>
</organism>
<sequence length="906" mass="96349">MLTVRVLTALLTLAACLTAAGSEVPWAPAAWRAVWSLEDPARTVVDPGDPRHGVADEGLAVATPEGDVAVHDLRTGRRRYVIAAEAVPTESVWMTARTVVVLRERFRAAERHLTAYELADGTPLWRATVTIRPSGSEGSELDYLGPVVMVTEAGVTYLDRQVGPLTLTSLDLRTGKVIARASRPPGCDYRSGISSRAFALLTHCGGRVELASVDPRTLRPTWTRTLPPPRADPPPTLTASDDGYLHVSGDEARFFAPDGRQLSTAREALRHPADETPRTERWSQPLHVGAYPQLSEERLVSTSAKWPDLLFLTSLDAATGRIRALPITAPAGEAAGLVGTTDTMAVVLDATSRITAYTLVRAPVRGPGPPGTVPLPDWPDACALLDDRAFAALGGGYGPGPVRRTVAGSQAPNPTDCDWIPPEDDGAVVSVSISWVFATPAAAREAYTAMADGVRRTGSYDPVTETPHALTETLPPAPGGHMNQSLVVAGPALVHLRSPSRNALRLLTPPLQQSLLSRYEPSVTAPTEPAARPPGWSFAADVAIDRRLVVAGGHAYTSSDDGTLYALDAATGALRWSVPTGSSVTSGPISSGDTVYFALGSGLLALDAASGRTRWHRKITGATELVIDRGTLYADSDRYAVYALDPATGRTRWRDPADGVVRRILPHPAGDLVYAAGDDGVVALDARTGTRRWRVPVARFASVSSAATTSDTVYAATDDQIQAIDRLTGRVSWRRSEPVQVGIQVADGAVYVAGGSALSKLDAATGRRQWSYDVGPLRLTMNALKLARGVAYFNVALGRLHALDTATGRLRWSYPPQDEPDRRGHVWYLPATRLDAFAPVPHGDTLLTAFGDGTLHALDPATGTPRWTFEAGGEVTTPPVVKDGRIHVGGVNGNVYGIRAADGRVN</sequence>
<evidence type="ECO:0000259" key="3">
    <source>
        <dbReference type="Pfam" id="PF13360"/>
    </source>
</evidence>
<proteinExistence type="predicted"/>
<feature type="chain" id="PRO_5045042236" description="Pyrrolo-quinoline quinone repeat domain-containing protein" evidence="2">
    <location>
        <begin position="20"/>
        <end position="906"/>
    </location>
</feature>
<feature type="compositionally biased region" description="Pro residues" evidence="1">
    <location>
        <begin position="226"/>
        <end position="236"/>
    </location>
</feature>
<evidence type="ECO:0000256" key="2">
    <source>
        <dbReference type="SAM" id="SignalP"/>
    </source>
</evidence>
<name>A0ABN1NU29_9ACTN</name>
<dbReference type="Pfam" id="PF13360">
    <property type="entry name" value="PQQ_2"/>
    <property type="match status" value="3"/>
</dbReference>
<dbReference type="Proteomes" id="UP001501578">
    <property type="component" value="Unassembled WGS sequence"/>
</dbReference>